<proteinExistence type="predicted"/>
<accession>A0A9N8ECU7</accession>
<keyword evidence="1" id="KW-0732">Signal</keyword>
<dbReference type="SUPFAM" id="SSF49468">
    <property type="entry name" value="VHL"/>
    <property type="match status" value="1"/>
</dbReference>
<evidence type="ECO:0000313" key="2">
    <source>
        <dbReference type="EMBL" id="CAB9519097.1"/>
    </source>
</evidence>
<name>A0A9N8ECU7_9STRA</name>
<sequence>MKLFFSALLATSLSAASADKTVFSVKDDLSFDESGKLAAHHMLYPAGNWDCPAATAAAPHGFEFRALAGEALQMVFPDYEPGSSACPVACPELGTDRSVAHAIMPHRRNPDSTNNFNDWFEGNCKRAEVCLINYHSRETPVKLFWVDRDGNPKLHMEIEYGERKTRCFHSFVGHRFQAQDGDTGAVVEEFTIEHTLSTAIGESPPSGDPQGHNFDREIESTLRHEWTKHERIQRTFSPLGFKKARLPDDVFASMGSFYFNNRNNVLREEWNGKGVFVNWWETDCYFVQIPWDLKGKWQERLRLLVEAWAGVPVEQTDMYGLRQYVEGARLLTHVDRESTHAVSLIVNIAQHNLTEPWPVEANDHADRLHEIIMQPGDIVYYESAKALHGRNRPLMGEDARYINLFTHYRPTGDPKWMLKANPEGTPEPVLEVKGECRLQTVGTAELPNKQLGIVEAVKCDDERLGDTISPTLFTATGGEDLIDWWKMTGANRKKATYNIE</sequence>
<evidence type="ECO:0000256" key="1">
    <source>
        <dbReference type="SAM" id="SignalP"/>
    </source>
</evidence>
<dbReference type="OrthoDB" id="41875at2759"/>
<reference evidence="2" key="1">
    <citation type="submission" date="2020-06" db="EMBL/GenBank/DDBJ databases">
        <authorList>
            <consortium name="Plant Systems Biology data submission"/>
        </authorList>
    </citation>
    <scope>NUCLEOTIDE SEQUENCE</scope>
    <source>
        <strain evidence="2">D6</strain>
    </source>
</reference>
<organism evidence="2 3">
    <name type="scientific">Seminavis robusta</name>
    <dbReference type="NCBI Taxonomy" id="568900"/>
    <lineage>
        <taxon>Eukaryota</taxon>
        <taxon>Sar</taxon>
        <taxon>Stramenopiles</taxon>
        <taxon>Ochrophyta</taxon>
        <taxon>Bacillariophyta</taxon>
        <taxon>Bacillariophyceae</taxon>
        <taxon>Bacillariophycidae</taxon>
        <taxon>Naviculales</taxon>
        <taxon>Naviculaceae</taxon>
        <taxon>Seminavis</taxon>
    </lineage>
</organism>
<dbReference type="Gene3D" id="2.60.40.780">
    <property type="entry name" value="von Hippel-Lindau disease tumour suppressor, beta domain"/>
    <property type="match status" value="1"/>
</dbReference>
<evidence type="ECO:0000313" key="3">
    <source>
        <dbReference type="Proteomes" id="UP001153069"/>
    </source>
</evidence>
<dbReference type="EMBL" id="CAICTM010000986">
    <property type="protein sequence ID" value="CAB9519097.1"/>
    <property type="molecule type" value="Genomic_DNA"/>
</dbReference>
<protein>
    <submittedName>
        <fullName evidence="2">Ankyrin Repeat</fullName>
    </submittedName>
</protein>
<dbReference type="InterPro" id="IPR036208">
    <property type="entry name" value="VHL_sf"/>
</dbReference>
<dbReference type="InterPro" id="IPR037140">
    <property type="entry name" value="VHL_beta_dom_sf"/>
</dbReference>
<gene>
    <name evidence="2" type="ORF">SEMRO_988_G228370.1</name>
</gene>
<dbReference type="AlphaFoldDB" id="A0A9N8ECU7"/>
<feature type="signal peptide" evidence="1">
    <location>
        <begin position="1"/>
        <end position="18"/>
    </location>
</feature>
<keyword evidence="3" id="KW-1185">Reference proteome</keyword>
<dbReference type="Proteomes" id="UP001153069">
    <property type="component" value="Unassembled WGS sequence"/>
</dbReference>
<feature type="chain" id="PRO_5040513378" evidence="1">
    <location>
        <begin position="19"/>
        <end position="500"/>
    </location>
</feature>
<comment type="caution">
    <text evidence="2">The sequence shown here is derived from an EMBL/GenBank/DDBJ whole genome shotgun (WGS) entry which is preliminary data.</text>
</comment>